<proteinExistence type="predicted"/>
<dbReference type="AlphaFoldDB" id="A0AAW1DCX2"/>
<reference evidence="1 2" key="1">
    <citation type="submission" date="2022-12" db="EMBL/GenBank/DDBJ databases">
        <title>Chromosome-level genome assembly of true bugs.</title>
        <authorList>
            <person name="Ma L."/>
            <person name="Li H."/>
        </authorList>
    </citation>
    <scope>NUCLEOTIDE SEQUENCE [LARGE SCALE GENOMIC DNA]</scope>
    <source>
        <strain evidence="1">Lab_2022b</strain>
    </source>
</reference>
<evidence type="ECO:0000313" key="1">
    <source>
        <dbReference type="EMBL" id="KAK9508834.1"/>
    </source>
</evidence>
<name>A0AAW1DCX2_9HEMI</name>
<comment type="caution">
    <text evidence="1">The sequence shown here is derived from an EMBL/GenBank/DDBJ whole genome shotgun (WGS) entry which is preliminary data.</text>
</comment>
<organism evidence="1 2">
    <name type="scientific">Rhynocoris fuscipes</name>
    <dbReference type="NCBI Taxonomy" id="488301"/>
    <lineage>
        <taxon>Eukaryota</taxon>
        <taxon>Metazoa</taxon>
        <taxon>Ecdysozoa</taxon>
        <taxon>Arthropoda</taxon>
        <taxon>Hexapoda</taxon>
        <taxon>Insecta</taxon>
        <taxon>Pterygota</taxon>
        <taxon>Neoptera</taxon>
        <taxon>Paraneoptera</taxon>
        <taxon>Hemiptera</taxon>
        <taxon>Heteroptera</taxon>
        <taxon>Panheteroptera</taxon>
        <taxon>Cimicomorpha</taxon>
        <taxon>Reduviidae</taxon>
        <taxon>Harpactorinae</taxon>
        <taxon>Harpactorini</taxon>
        <taxon>Rhynocoris</taxon>
    </lineage>
</organism>
<dbReference type="EMBL" id="JAPXFL010000003">
    <property type="protein sequence ID" value="KAK9508834.1"/>
    <property type="molecule type" value="Genomic_DNA"/>
</dbReference>
<accession>A0AAW1DCX2</accession>
<evidence type="ECO:0000313" key="2">
    <source>
        <dbReference type="Proteomes" id="UP001461498"/>
    </source>
</evidence>
<protein>
    <submittedName>
        <fullName evidence="1">Uncharacterized protein</fullName>
    </submittedName>
</protein>
<dbReference type="Proteomes" id="UP001461498">
    <property type="component" value="Unassembled WGS sequence"/>
</dbReference>
<keyword evidence="2" id="KW-1185">Reference proteome</keyword>
<sequence>MQLFAFDKTQQIMSKFQMNRTNSVVNRIPQSYEFCVQPYLKNGLSQLKIFLYSILITPNIVLINF</sequence>
<gene>
    <name evidence="1" type="ORF">O3M35_006295</name>
</gene>